<keyword evidence="2" id="KW-1185">Reference proteome</keyword>
<proteinExistence type="predicted"/>
<evidence type="ECO:0000313" key="1">
    <source>
        <dbReference type="EMBL" id="KAG2620819.1"/>
    </source>
</evidence>
<name>A0A8T0UJW2_PANVG</name>
<gene>
    <name evidence="1" type="ORF">PVAP13_3NG193000</name>
</gene>
<dbReference type="AlphaFoldDB" id="A0A8T0UJW2"/>
<dbReference type="EMBL" id="CM029042">
    <property type="protein sequence ID" value="KAG2620819.1"/>
    <property type="molecule type" value="Genomic_DNA"/>
</dbReference>
<comment type="caution">
    <text evidence="1">The sequence shown here is derived from an EMBL/GenBank/DDBJ whole genome shotgun (WGS) entry which is preliminary data.</text>
</comment>
<dbReference type="Proteomes" id="UP000823388">
    <property type="component" value="Chromosome 3N"/>
</dbReference>
<sequence>MDRRASTPRGSSSPPPHPRRRAHLLALLLPVPSLEVNPGIRIFWGSTAAAALPAAIDAILARYNVAQDVNVMGVKHICRRLWNCKCRICSRHYSGMFVGWSVMSYICFRKQITIAGSDDPVIAEHTPHRPPSRLILRRSEGAQLRLAAVCLLPVSRAATGWLESGLHPVPFDLYAAAEPRRLDGPSSKHQIRKFEQFITCRVKNTRMTCYP</sequence>
<accession>A0A8T0UJW2</accession>
<protein>
    <submittedName>
        <fullName evidence="1">Uncharacterized protein</fullName>
    </submittedName>
</protein>
<evidence type="ECO:0000313" key="2">
    <source>
        <dbReference type="Proteomes" id="UP000823388"/>
    </source>
</evidence>
<organism evidence="1 2">
    <name type="scientific">Panicum virgatum</name>
    <name type="common">Blackwell switchgrass</name>
    <dbReference type="NCBI Taxonomy" id="38727"/>
    <lineage>
        <taxon>Eukaryota</taxon>
        <taxon>Viridiplantae</taxon>
        <taxon>Streptophyta</taxon>
        <taxon>Embryophyta</taxon>
        <taxon>Tracheophyta</taxon>
        <taxon>Spermatophyta</taxon>
        <taxon>Magnoliopsida</taxon>
        <taxon>Liliopsida</taxon>
        <taxon>Poales</taxon>
        <taxon>Poaceae</taxon>
        <taxon>PACMAD clade</taxon>
        <taxon>Panicoideae</taxon>
        <taxon>Panicodae</taxon>
        <taxon>Paniceae</taxon>
        <taxon>Panicinae</taxon>
        <taxon>Panicum</taxon>
        <taxon>Panicum sect. Hiantes</taxon>
    </lineage>
</organism>
<reference evidence="1" key="1">
    <citation type="submission" date="2020-05" db="EMBL/GenBank/DDBJ databases">
        <title>WGS assembly of Panicum virgatum.</title>
        <authorList>
            <person name="Lovell J.T."/>
            <person name="Jenkins J."/>
            <person name="Shu S."/>
            <person name="Juenger T.E."/>
            <person name="Schmutz J."/>
        </authorList>
    </citation>
    <scope>NUCLEOTIDE SEQUENCE</scope>
    <source>
        <strain evidence="1">AP13</strain>
    </source>
</reference>